<protein>
    <recommendedName>
        <fullName evidence="3">Transcriptional regulator</fullName>
    </recommendedName>
</protein>
<comment type="caution">
    <text evidence="1">The sequence shown here is derived from an EMBL/GenBank/DDBJ whole genome shotgun (WGS) entry which is preliminary data.</text>
</comment>
<dbReference type="Gene3D" id="1.20.120.1690">
    <property type="match status" value="1"/>
</dbReference>
<organism evidence="1 2">
    <name type="scientific">Goodfellowiella coeruleoviolacea</name>
    <dbReference type="NCBI Taxonomy" id="334858"/>
    <lineage>
        <taxon>Bacteria</taxon>
        <taxon>Bacillati</taxon>
        <taxon>Actinomycetota</taxon>
        <taxon>Actinomycetes</taxon>
        <taxon>Pseudonocardiales</taxon>
        <taxon>Pseudonocardiaceae</taxon>
        <taxon>Goodfellowiella</taxon>
    </lineage>
</organism>
<dbReference type="RefSeq" id="WP_253776124.1">
    <property type="nucleotide sequence ID" value="NZ_JAMTCK010000013.1"/>
</dbReference>
<evidence type="ECO:0000313" key="1">
    <source>
        <dbReference type="EMBL" id="MCP2168363.1"/>
    </source>
</evidence>
<keyword evidence="2" id="KW-1185">Reference proteome</keyword>
<dbReference type="Proteomes" id="UP001206128">
    <property type="component" value="Unassembled WGS sequence"/>
</dbReference>
<proteinExistence type="predicted"/>
<evidence type="ECO:0000313" key="2">
    <source>
        <dbReference type="Proteomes" id="UP001206128"/>
    </source>
</evidence>
<sequence length="343" mass="37535">MPDHQSVGARVAEERKRRAERELHSVVPALRRELAAYCAELDGEVPPRPFDQLRAGVAEASRLRHEVNLSSLGASLPALLAEIRTALHAARQNEKERIYALLAEAYYAASQVAWKLGYADLASLGVDRYVWAAGRSGDELAVLVGDYQRAGEMIAVADWTAAQRFLEKSRSVIEPRLGKASSDTLQVSGSLHLKSGLAAARAGDLDTADAHLAEARETAERIGSDGDAYRLAFGPTNVNIWAVALAVEANNGTEAVQRAADFRIPSDTPRERIGHHWIDLSRGYLLHGDREKALSALLLAKRTAPQQTRYHPMVHETIRNLVRSERRRSDTAAGFAAWVGVTV</sequence>
<accession>A0AAE3GIQ8</accession>
<dbReference type="AlphaFoldDB" id="A0AAE3GIQ8"/>
<evidence type="ECO:0008006" key="3">
    <source>
        <dbReference type="Google" id="ProtNLM"/>
    </source>
</evidence>
<reference evidence="1" key="1">
    <citation type="submission" date="2022-06" db="EMBL/GenBank/DDBJ databases">
        <title>Genomic Encyclopedia of Archaeal and Bacterial Type Strains, Phase II (KMG-II): from individual species to whole genera.</title>
        <authorList>
            <person name="Goeker M."/>
        </authorList>
    </citation>
    <scope>NUCLEOTIDE SEQUENCE</scope>
    <source>
        <strain evidence="1">DSM 43935</strain>
    </source>
</reference>
<gene>
    <name evidence="1" type="ORF">LX83_005241</name>
</gene>
<name>A0AAE3GIQ8_9PSEU</name>
<dbReference type="EMBL" id="JAMTCK010000013">
    <property type="protein sequence ID" value="MCP2168363.1"/>
    <property type="molecule type" value="Genomic_DNA"/>
</dbReference>